<comment type="caution">
    <text evidence="1">The sequence shown here is derived from an EMBL/GenBank/DDBJ whole genome shotgun (WGS) entry which is preliminary data.</text>
</comment>
<dbReference type="Proteomes" id="UP000449193">
    <property type="component" value="Unassembled WGS sequence"/>
</dbReference>
<protein>
    <submittedName>
        <fullName evidence="1">Uncharacterized protein</fullName>
    </submittedName>
</protein>
<reference evidence="1" key="1">
    <citation type="submission" date="2015-02" db="EMBL/GenBank/DDBJ databases">
        <title>A novel member of the family Ruminococcaceae isolated from human feces.</title>
        <authorList>
            <person name="Shkoporov A.N."/>
            <person name="Chaplin A.V."/>
            <person name="Motuzova O.V."/>
            <person name="Kafarskaia L.I."/>
            <person name="Khokhlova E.V."/>
            <person name="Efimov B.A."/>
        </authorList>
    </citation>
    <scope>NUCLEOTIDE SEQUENCE [LARGE SCALE GENOMIC DNA]</scope>
    <source>
        <strain evidence="1">585-1</strain>
    </source>
</reference>
<organism evidence="1 4">
    <name type="scientific">Ruthenibacterium lactatiformans</name>
    <dbReference type="NCBI Taxonomy" id="1550024"/>
    <lineage>
        <taxon>Bacteria</taxon>
        <taxon>Bacillati</taxon>
        <taxon>Bacillota</taxon>
        <taxon>Clostridia</taxon>
        <taxon>Eubacteriales</taxon>
        <taxon>Oscillospiraceae</taxon>
        <taxon>Ruthenibacterium</taxon>
    </lineage>
</organism>
<gene>
    <name evidence="3" type="ORF">GMD52_16545</name>
    <name evidence="2" type="ORF">GMD59_17800</name>
    <name evidence="1" type="ORF">TQ39_19600</name>
</gene>
<dbReference type="EMBL" id="JXXK01000070">
    <property type="protein sequence ID" value="KJF38187.1"/>
    <property type="molecule type" value="Genomic_DNA"/>
</dbReference>
<accession>A0A0D8IU33</accession>
<dbReference type="Proteomes" id="UP000472755">
    <property type="component" value="Unassembled WGS sequence"/>
</dbReference>
<evidence type="ECO:0000313" key="4">
    <source>
        <dbReference type="Proteomes" id="UP000032483"/>
    </source>
</evidence>
<dbReference type="EMBL" id="WMZU01000050">
    <property type="protein sequence ID" value="MTS29116.1"/>
    <property type="molecule type" value="Genomic_DNA"/>
</dbReference>
<dbReference type="EMBL" id="WMZR01000036">
    <property type="protein sequence ID" value="MTS53126.1"/>
    <property type="molecule type" value="Genomic_DNA"/>
</dbReference>
<sequence length="144" mass="16398">MKSIRNVDVLYTIHEKSRVLEECICRVESACDTGHFESVDSALRTKPELRAALGTYIRQMLALLRMLTPQAYSTASLDVRDIQDLLQALQWEPDRVSAFWPDLCDACRTLYRLSGEQLDIYVRLTQPAYAADLHLVEPDTLPPS</sequence>
<evidence type="ECO:0000313" key="1">
    <source>
        <dbReference type="EMBL" id="KJF38187.1"/>
    </source>
</evidence>
<evidence type="ECO:0000313" key="2">
    <source>
        <dbReference type="EMBL" id="MTS29116.1"/>
    </source>
</evidence>
<dbReference type="GeneID" id="42858730"/>
<evidence type="ECO:0000313" key="5">
    <source>
        <dbReference type="Proteomes" id="UP000449193"/>
    </source>
</evidence>
<evidence type="ECO:0000313" key="3">
    <source>
        <dbReference type="EMBL" id="MTS53126.1"/>
    </source>
</evidence>
<dbReference type="AlphaFoldDB" id="A0A0D8IU33"/>
<evidence type="ECO:0000313" key="6">
    <source>
        <dbReference type="Proteomes" id="UP000472755"/>
    </source>
</evidence>
<reference evidence="5 6" key="2">
    <citation type="journal article" date="2019" name="Nat. Med.">
        <title>A library of human gut bacterial isolates paired with longitudinal multiomics data enables mechanistic microbiome research.</title>
        <authorList>
            <person name="Poyet M."/>
            <person name="Groussin M."/>
            <person name="Gibbons S.M."/>
            <person name="Avila-Pacheco J."/>
            <person name="Jiang X."/>
            <person name="Kearney S.M."/>
            <person name="Perrotta A.R."/>
            <person name="Berdy B."/>
            <person name="Zhao S."/>
            <person name="Lieberman T.D."/>
            <person name="Swanson P.K."/>
            <person name="Smith M."/>
            <person name="Roesemann S."/>
            <person name="Alexander J.E."/>
            <person name="Rich S.A."/>
            <person name="Livny J."/>
            <person name="Vlamakis H."/>
            <person name="Clish C."/>
            <person name="Bullock K."/>
            <person name="Deik A."/>
            <person name="Scott J."/>
            <person name="Pierce K.A."/>
            <person name="Xavier R.J."/>
            <person name="Alm E.J."/>
        </authorList>
    </citation>
    <scope>NUCLEOTIDE SEQUENCE [LARGE SCALE GENOMIC DNA]</scope>
    <source>
        <strain evidence="2 6">BIOML-A4</strain>
        <strain evidence="3 5">BIOML-A7</strain>
    </source>
</reference>
<name>A0A0D8IU33_9FIRM</name>
<keyword evidence="4" id="KW-1185">Reference proteome</keyword>
<proteinExistence type="predicted"/>
<dbReference type="Proteomes" id="UP000032483">
    <property type="component" value="Unassembled WGS sequence"/>
</dbReference>
<dbReference type="RefSeq" id="WP_050006767.1">
    <property type="nucleotide sequence ID" value="NZ_CAUFPO010000037.1"/>
</dbReference>